<dbReference type="PANTHER" id="PTHR47331">
    <property type="entry name" value="PHD-TYPE DOMAIN-CONTAINING PROTEIN"/>
    <property type="match status" value="1"/>
</dbReference>
<dbReference type="Pfam" id="PF17921">
    <property type="entry name" value="Integrase_H2C2"/>
    <property type="match status" value="1"/>
</dbReference>
<dbReference type="STRING" id="6277.A0A498SSK7"/>
<evidence type="ECO:0000313" key="3">
    <source>
        <dbReference type="Proteomes" id="UP000276991"/>
    </source>
</evidence>
<name>A0A498SSK7_ACAVI</name>
<dbReference type="AlphaFoldDB" id="A0A498SSK7"/>
<organism evidence="2 3">
    <name type="scientific">Acanthocheilonema viteae</name>
    <name type="common">Filarial nematode worm</name>
    <name type="synonym">Dipetalonema viteae</name>
    <dbReference type="NCBI Taxonomy" id="6277"/>
    <lineage>
        <taxon>Eukaryota</taxon>
        <taxon>Metazoa</taxon>
        <taxon>Ecdysozoa</taxon>
        <taxon>Nematoda</taxon>
        <taxon>Chromadorea</taxon>
        <taxon>Rhabditida</taxon>
        <taxon>Spirurina</taxon>
        <taxon>Spiruromorpha</taxon>
        <taxon>Filarioidea</taxon>
        <taxon>Onchocercidae</taxon>
        <taxon>Acanthocheilonema</taxon>
    </lineage>
</organism>
<gene>
    <name evidence="2" type="ORF">NAV_LOCUS10090</name>
</gene>
<dbReference type="Gene3D" id="3.30.420.10">
    <property type="entry name" value="Ribonuclease H-like superfamily/Ribonuclease H"/>
    <property type="match status" value="1"/>
</dbReference>
<keyword evidence="3" id="KW-1185">Reference proteome</keyword>
<dbReference type="InterPro" id="IPR012337">
    <property type="entry name" value="RNaseH-like_sf"/>
</dbReference>
<evidence type="ECO:0000313" key="2">
    <source>
        <dbReference type="EMBL" id="VBB35299.1"/>
    </source>
</evidence>
<dbReference type="PROSITE" id="PS50994">
    <property type="entry name" value="INTEGRASE"/>
    <property type="match status" value="1"/>
</dbReference>
<dbReference type="OrthoDB" id="8019190at2759"/>
<dbReference type="EMBL" id="UPTC01005439">
    <property type="protein sequence ID" value="VBB35299.1"/>
    <property type="molecule type" value="Genomic_DNA"/>
</dbReference>
<evidence type="ECO:0000259" key="1">
    <source>
        <dbReference type="PROSITE" id="PS50994"/>
    </source>
</evidence>
<dbReference type="InterPro" id="IPR001584">
    <property type="entry name" value="Integrase_cat-core"/>
</dbReference>
<dbReference type="GO" id="GO:0015074">
    <property type="term" value="P:DNA integration"/>
    <property type="evidence" value="ECO:0007669"/>
    <property type="project" value="InterPro"/>
</dbReference>
<dbReference type="InterPro" id="IPR036397">
    <property type="entry name" value="RNaseH_sf"/>
</dbReference>
<sequence>EVPERQELIAHELTETTKALITLAQSEGINEEIKEWALYYNDTHSFWRRRSRLDNTTTGIYEDSSNLIYLPRHNQITKLLIQHQHEDLCHAGIAHTLSELRRNFWIPKGRTEMESKTIQTTVMPNVPETRIKSTRTFEHVGLDYLGPLSIKSESVALFTCFTTRAIHLEMVDDLTAERRFSARRGYPKLILSDNANQFQLVFKTIMKYTTKIKTFLTMRGIIWKSITPKAPWSGGVYERLIGLTKTAMRSIGRKLLWQKELITLMAEIEGILNT</sequence>
<proteinExistence type="predicted"/>
<feature type="non-terminal residue" evidence="2">
    <location>
        <position position="1"/>
    </location>
</feature>
<dbReference type="PANTHER" id="PTHR47331:SF2">
    <property type="match status" value="1"/>
</dbReference>
<dbReference type="Proteomes" id="UP000276991">
    <property type="component" value="Unassembled WGS sequence"/>
</dbReference>
<dbReference type="GO" id="GO:0003676">
    <property type="term" value="F:nucleic acid binding"/>
    <property type="evidence" value="ECO:0007669"/>
    <property type="project" value="InterPro"/>
</dbReference>
<reference evidence="2 3" key="1">
    <citation type="submission" date="2018-08" db="EMBL/GenBank/DDBJ databases">
        <authorList>
            <person name="Laetsch R D."/>
            <person name="Stevens L."/>
            <person name="Kumar S."/>
            <person name="Blaxter L. M."/>
        </authorList>
    </citation>
    <scope>NUCLEOTIDE SEQUENCE [LARGE SCALE GENOMIC DNA]</scope>
</reference>
<accession>A0A498SSK7</accession>
<protein>
    <recommendedName>
        <fullName evidence="1">Integrase catalytic domain-containing protein</fullName>
    </recommendedName>
</protein>
<feature type="domain" description="Integrase catalytic" evidence="1">
    <location>
        <begin position="120"/>
        <end position="274"/>
    </location>
</feature>
<dbReference type="InterPro" id="IPR041588">
    <property type="entry name" value="Integrase_H2C2"/>
</dbReference>
<dbReference type="SUPFAM" id="SSF53098">
    <property type="entry name" value="Ribonuclease H-like"/>
    <property type="match status" value="1"/>
</dbReference>